<dbReference type="GO" id="GO:0016706">
    <property type="term" value="F:2-oxoglutarate-dependent dioxygenase activity"/>
    <property type="evidence" value="ECO:0007669"/>
    <property type="project" value="UniProtKB-ARBA"/>
</dbReference>
<evidence type="ECO:0000313" key="1">
    <source>
        <dbReference type="EMBL" id="MBE1607060.1"/>
    </source>
</evidence>
<dbReference type="PANTHER" id="PTHR20883:SF48">
    <property type="entry name" value="ECTOINE DIOXYGENASE"/>
    <property type="match status" value="1"/>
</dbReference>
<sequence>MYTVDYRLRNHDLEDSARPVSVQATPEEIERFATEGYLVREGLVRDAQLDRLRTAMDDVAAAERGEQKPNASGRFGGLFLRHLMDKHPAFLDLLRFAPTLSVARALLGPQVQLRGVSARITYPDQPNQETHWHFHQRLVPDPVPAFFTRPQTIDVLLYLDDIDDANGPLSVVPGSHHWIDRALPADEYGEQPGQVVLRPSAGTAVMCHGSLWHRAAPNSAEGTIRRLLLFGYGPTWMKRSIYGERPANPLTDALLTDADEETRELLGVTGWM</sequence>
<dbReference type="RefSeq" id="WP_192751065.1">
    <property type="nucleotide sequence ID" value="NZ_BAABJL010000151.1"/>
</dbReference>
<dbReference type="Pfam" id="PF05721">
    <property type="entry name" value="PhyH"/>
    <property type="match status" value="1"/>
</dbReference>
<protein>
    <submittedName>
        <fullName evidence="1">Ectoine hydroxylase-related dioxygenase (Phytanoyl-CoA dioxygenase family)</fullName>
    </submittedName>
</protein>
<gene>
    <name evidence="1" type="ORF">HEB94_003908</name>
</gene>
<evidence type="ECO:0000313" key="2">
    <source>
        <dbReference type="Proteomes" id="UP000638648"/>
    </source>
</evidence>
<name>A0A927N1Q6_9ACTN</name>
<comment type="caution">
    <text evidence="1">The sequence shown here is derived from an EMBL/GenBank/DDBJ whole genome shotgun (WGS) entry which is preliminary data.</text>
</comment>
<dbReference type="PANTHER" id="PTHR20883">
    <property type="entry name" value="PHYTANOYL-COA DIOXYGENASE DOMAIN CONTAINING 1"/>
    <property type="match status" value="1"/>
</dbReference>
<reference evidence="1" key="1">
    <citation type="submission" date="2020-10" db="EMBL/GenBank/DDBJ databases">
        <title>Sequencing the genomes of 1000 actinobacteria strains.</title>
        <authorList>
            <person name="Klenk H.-P."/>
        </authorList>
    </citation>
    <scope>NUCLEOTIDE SEQUENCE</scope>
    <source>
        <strain evidence="1">DSM 45354</strain>
    </source>
</reference>
<dbReference type="Proteomes" id="UP000638648">
    <property type="component" value="Unassembled WGS sequence"/>
</dbReference>
<dbReference type="InterPro" id="IPR008775">
    <property type="entry name" value="Phytyl_CoA_dOase-like"/>
</dbReference>
<dbReference type="Gene3D" id="2.60.120.620">
    <property type="entry name" value="q2cbj1_9rhob like domain"/>
    <property type="match status" value="1"/>
</dbReference>
<proteinExistence type="predicted"/>
<dbReference type="GO" id="GO:0005506">
    <property type="term" value="F:iron ion binding"/>
    <property type="evidence" value="ECO:0007669"/>
    <property type="project" value="UniProtKB-ARBA"/>
</dbReference>
<organism evidence="1 2">
    <name type="scientific">Actinopolymorpha pittospori</name>
    <dbReference type="NCBI Taxonomy" id="648752"/>
    <lineage>
        <taxon>Bacteria</taxon>
        <taxon>Bacillati</taxon>
        <taxon>Actinomycetota</taxon>
        <taxon>Actinomycetes</taxon>
        <taxon>Propionibacteriales</taxon>
        <taxon>Actinopolymorphaceae</taxon>
        <taxon>Actinopolymorpha</taxon>
    </lineage>
</organism>
<keyword evidence="1" id="KW-0560">Oxidoreductase</keyword>
<dbReference type="EMBL" id="JADBEM010000001">
    <property type="protein sequence ID" value="MBE1607060.1"/>
    <property type="molecule type" value="Genomic_DNA"/>
</dbReference>
<dbReference type="SUPFAM" id="SSF51197">
    <property type="entry name" value="Clavaminate synthase-like"/>
    <property type="match status" value="1"/>
</dbReference>
<keyword evidence="1" id="KW-0223">Dioxygenase</keyword>
<dbReference type="AlphaFoldDB" id="A0A927N1Q6"/>
<accession>A0A927N1Q6</accession>
<keyword evidence="2" id="KW-1185">Reference proteome</keyword>